<feature type="compositionally biased region" description="Low complexity" evidence="1">
    <location>
        <begin position="1"/>
        <end position="19"/>
    </location>
</feature>
<feature type="region of interest" description="Disordered" evidence="1">
    <location>
        <begin position="1"/>
        <end position="62"/>
    </location>
</feature>
<reference evidence="2" key="1">
    <citation type="submission" date="2021-06" db="EMBL/GenBank/DDBJ databases">
        <title>Parelaphostrongylus tenuis whole genome reference sequence.</title>
        <authorList>
            <person name="Garwood T.J."/>
            <person name="Larsen P.A."/>
            <person name="Fountain-Jones N.M."/>
            <person name="Garbe J.R."/>
            <person name="Macchietto M.G."/>
            <person name="Kania S.A."/>
            <person name="Gerhold R.W."/>
            <person name="Richards J.E."/>
            <person name="Wolf T.M."/>
        </authorList>
    </citation>
    <scope>NUCLEOTIDE SEQUENCE</scope>
    <source>
        <strain evidence="2">MNPRO001-30</strain>
        <tissue evidence="2">Meninges</tissue>
    </source>
</reference>
<dbReference type="Proteomes" id="UP001196413">
    <property type="component" value="Unassembled WGS sequence"/>
</dbReference>
<evidence type="ECO:0000256" key="1">
    <source>
        <dbReference type="SAM" id="MobiDB-lite"/>
    </source>
</evidence>
<evidence type="ECO:0000313" key="2">
    <source>
        <dbReference type="EMBL" id="KAJ1374640.1"/>
    </source>
</evidence>
<organism evidence="2 3">
    <name type="scientific">Parelaphostrongylus tenuis</name>
    <name type="common">Meningeal worm</name>
    <dbReference type="NCBI Taxonomy" id="148309"/>
    <lineage>
        <taxon>Eukaryota</taxon>
        <taxon>Metazoa</taxon>
        <taxon>Ecdysozoa</taxon>
        <taxon>Nematoda</taxon>
        <taxon>Chromadorea</taxon>
        <taxon>Rhabditida</taxon>
        <taxon>Rhabditina</taxon>
        <taxon>Rhabditomorpha</taxon>
        <taxon>Strongyloidea</taxon>
        <taxon>Metastrongylidae</taxon>
        <taxon>Parelaphostrongylus</taxon>
    </lineage>
</organism>
<name>A0AAD5REH8_PARTN</name>
<accession>A0AAD5REH8</accession>
<gene>
    <name evidence="2" type="ORF">KIN20_037371</name>
</gene>
<dbReference type="AlphaFoldDB" id="A0AAD5REH8"/>
<comment type="caution">
    <text evidence="2">The sequence shown here is derived from an EMBL/GenBank/DDBJ whole genome shotgun (WGS) entry which is preliminary data.</text>
</comment>
<proteinExistence type="predicted"/>
<evidence type="ECO:0000313" key="3">
    <source>
        <dbReference type="Proteomes" id="UP001196413"/>
    </source>
</evidence>
<protein>
    <submittedName>
        <fullName evidence="2">Uncharacterized protein</fullName>
    </submittedName>
</protein>
<sequence length="62" mass="6498">MKSASTTTKTTSSTNLATAETAKEGINNGKSLGYIESPRLKGVTSDGVTEHGYPSTRQPPQN</sequence>
<keyword evidence="3" id="KW-1185">Reference proteome</keyword>
<dbReference type="EMBL" id="JAHQIW010007476">
    <property type="protein sequence ID" value="KAJ1374640.1"/>
    <property type="molecule type" value="Genomic_DNA"/>
</dbReference>